<gene>
    <name evidence="2" type="primary">PLEST003065</name>
    <name evidence="2" type="ORF">PLESTB_001159500</name>
</gene>
<accession>A0A9W6BRR1</accession>
<keyword evidence="3" id="KW-1185">Reference proteome</keyword>
<feature type="region of interest" description="Disordered" evidence="1">
    <location>
        <begin position="1"/>
        <end position="21"/>
    </location>
</feature>
<proteinExistence type="predicted"/>
<dbReference type="AlphaFoldDB" id="A0A9W6BRR1"/>
<protein>
    <submittedName>
        <fullName evidence="2">Uncharacterized protein</fullName>
    </submittedName>
</protein>
<feature type="region of interest" description="Disordered" evidence="1">
    <location>
        <begin position="152"/>
        <end position="189"/>
    </location>
</feature>
<organism evidence="2 3">
    <name type="scientific">Pleodorina starrii</name>
    <dbReference type="NCBI Taxonomy" id="330485"/>
    <lineage>
        <taxon>Eukaryota</taxon>
        <taxon>Viridiplantae</taxon>
        <taxon>Chlorophyta</taxon>
        <taxon>core chlorophytes</taxon>
        <taxon>Chlorophyceae</taxon>
        <taxon>CS clade</taxon>
        <taxon>Chlamydomonadales</taxon>
        <taxon>Volvocaceae</taxon>
        <taxon>Pleodorina</taxon>
    </lineage>
</organism>
<dbReference type="EMBL" id="BRXU01000017">
    <property type="protein sequence ID" value="GLC56883.1"/>
    <property type="molecule type" value="Genomic_DNA"/>
</dbReference>
<evidence type="ECO:0000313" key="3">
    <source>
        <dbReference type="Proteomes" id="UP001165080"/>
    </source>
</evidence>
<name>A0A9W6BRR1_9CHLO</name>
<evidence type="ECO:0000256" key="1">
    <source>
        <dbReference type="SAM" id="MobiDB-lite"/>
    </source>
</evidence>
<dbReference type="Proteomes" id="UP001165080">
    <property type="component" value="Unassembled WGS sequence"/>
</dbReference>
<evidence type="ECO:0000313" key="2">
    <source>
        <dbReference type="EMBL" id="GLC56883.1"/>
    </source>
</evidence>
<sequence length="225" mass="21895">MAAAPQRRALAASPAAATTAGAQRMATTLSSASASSLGAFGAAANAATEQLLEPAGAHAAAVVEFGGTGDGRASVRSSTAIEIGPPAENLMAAGTEEQPGVGADPPAVLPAQHEPLAANVSEAPSAIAGSEPGPCDQRGSCAAQVVAPRSIGDAGTSAARQGEADTQSTATAASPALNAGPDGSQASDSALDHVLPLSIPVTLEQNQLVQPAPLWLCLELALLRG</sequence>
<comment type="caution">
    <text evidence="2">The sequence shown here is derived from an EMBL/GenBank/DDBJ whole genome shotgun (WGS) entry which is preliminary data.</text>
</comment>
<reference evidence="2 3" key="1">
    <citation type="journal article" date="2023" name="Commun. Biol.">
        <title>Reorganization of the ancestral sex-determining regions during the evolution of trioecy in Pleodorina starrii.</title>
        <authorList>
            <person name="Takahashi K."/>
            <person name="Suzuki S."/>
            <person name="Kawai-Toyooka H."/>
            <person name="Yamamoto K."/>
            <person name="Hamaji T."/>
            <person name="Ootsuki R."/>
            <person name="Yamaguchi H."/>
            <person name="Kawachi M."/>
            <person name="Higashiyama T."/>
            <person name="Nozaki H."/>
        </authorList>
    </citation>
    <scope>NUCLEOTIDE SEQUENCE [LARGE SCALE GENOMIC DNA]</scope>
    <source>
        <strain evidence="2 3">NIES-4479</strain>
    </source>
</reference>